<gene>
    <name evidence="3" type="ORF">SAMN02745716_0396</name>
</gene>
<dbReference type="RefSeq" id="WP_093115745.1">
    <property type="nucleotide sequence ID" value="NZ_FNWJ01000001.1"/>
</dbReference>
<protein>
    <submittedName>
        <fullName evidence="3">Uncharacterized protein</fullName>
    </submittedName>
</protein>
<name>A0A1H6FL33_THEAL</name>
<evidence type="ECO:0000256" key="1">
    <source>
        <dbReference type="SAM" id="MobiDB-lite"/>
    </source>
</evidence>
<organism evidence="3 4">
    <name type="scientific">Thermoleophilum album</name>
    <dbReference type="NCBI Taxonomy" id="29539"/>
    <lineage>
        <taxon>Bacteria</taxon>
        <taxon>Bacillati</taxon>
        <taxon>Actinomycetota</taxon>
        <taxon>Thermoleophilia</taxon>
        <taxon>Thermoleophilales</taxon>
        <taxon>Thermoleophilaceae</taxon>
        <taxon>Thermoleophilum</taxon>
    </lineage>
</organism>
<sequence length="166" mass="17397">MARRSAGRLGGLVAAGKAARSNQYVQRLVEDPELRNNLAAALAAARKAYKRLQNGRAPARALLEDRKLQRQLREAANALQQAGEGLRGKRRRRRGVRTLGLLVVGAGLALALSEGARKKVLDLVFGAEEEFEYKGTTTPGASTNGAGAASSTEAGTSAQSTVSGGE</sequence>
<keyword evidence="2" id="KW-1133">Transmembrane helix</keyword>
<reference evidence="4" key="1">
    <citation type="submission" date="2016-10" db="EMBL/GenBank/DDBJ databases">
        <authorList>
            <person name="Varghese N."/>
            <person name="Submissions S."/>
        </authorList>
    </citation>
    <scope>NUCLEOTIDE SEQUENCE [LARGE SCALE GENOMIC DNA]</scope>
    <source>
        <strain evidence="4">ATCC 35263</strain>
    </source>
</reference>
<dbReference type="Proteomes" id="UP000222056">
    <property type="component" value="Unassembled WGS sequence"/>
</dbReference>
<dbReference type="OrthoDB" id="5244196at2"/>
<evidence type="ECO:0000313" key="3">
    <source>
        <dbReference type="EMBL" id="SEH10535.1"/>
    </source>
</evidence>
<evidence type="ECO:0000256" key="2">
    <source>
        <dbReference type="SAM" id="Phobius"/>
    </source>
</evidence>
<feature type="region of interest" description="Disordered" evidence="1">
    <location>
        <begin position="133"/>
        <end position="166"/>
    </location>
</feature>
<dbReference type="EMBL" id="FNWJ01000001">
    <property type="protein sequence ID" value="SEH10535.1"/>
    <property type="molecule type" value="Genomic_DNA"/>
</dbReference>
<evidence type="ECO:0000313" key="4">
    <source>
        <dbReference type="Proteomes" id="UP000222056"/>
    </source>
</evidence>
<keyword evidence="2" id="KW-0472">Membrane</keyword>
<dbReference type="AlphaFoldDB" id="A0A1H6FL33"/>
<keyword evidence="2" id="KW-0812">Transmembrane</keyword>
<feature type="transmembrane region" description="Helical" evidence="2">
    <location>
        <begin position="96"/>
        <end position="113"/>
    </location>
</feature>
<keyword evidence="4" id="KW-1185">Reference proteome</keyword>
<feature type="compositionally biased region" description="Low complexity" evidence="1">
    <location>
        <begin position="135"/>
        <end position="166"/>
    </location>
</feature>
<accession>A0A1H6FL33</accession>
<proteinExistence type="predicted"/>
<dbReference type="STRING" id="29539.SAMN02745716_0396"/>